<dbReference type="PROSITE" id="PS51257">
    <property type="entry name" value="PROKAR_LIPOPROTEIN"/>
    <property type="match status" value="1"/>
</dbReference>
<organism evidence="2 3">
    <name type="scientific">Camelimonas lactis</name>
    <dbReference type="NCBI Taxonomy" id="659006"/>
    <lineage>
        <taxon>Bacteria</taxon>
        <taxon>Pseudomonadati</taxon>
        <taxon>Pseudomonadota</taxon>
        <taxon>Alphaproteobacteria</taxon>
        <taxon>Hyphomicrobiales</taxon>
        <taxon>Chelatococcaceae</taxon>
        <taxon>Camelimonas</taxon>
    </lineage>
</organism>
<dbReference type="EMBL" id="SLWL01000020">
    <property type="protein sequence ID" value="TCO08954.1"/>
    <property type="molecule type" value="Genomic_DNA"/>
</dbReference>
<sequence>MEAIVARRPQRLKRIARLSVRCGALLAVALSVAACDKCGRATPINKPWSSACESGPSTN</sequence>
<proteinExistence type="predicted"/>
<evidence type="ECO:0000256" key="1">
    <source>
        <dbReference type="SAM" id="SignalP"/>
    </source>
</evidence>
<keyword evidence="3" id="KW-1185">Reference proteome</keyword>
<dbReference type="AlphaFoldDB" id="A0A4R2GKD8"/>
<accession>A0A4R2GKD8</accession>
<comment type="caution">
    <text evidence="2">The sequence shown here is derived from an EMBL/GenBank/DDBJ whole genome shotgun (WGS) entry which is preliminary data.</text>
</comment>
<gene>
    <name evidence="2" type="ORF">EV666_12025</name>
</gene>
<evidence type="ECO:0000313" key="3">
    <source>
        <dbReference type="Proteomes" id="UP000294881"/>
    </source>
</evidence>
<feature type="chain" id="PRO_5020945318" description="Lipoprotein" evidence="1">
    <location>
        <begin position="34"/>
        <end position="59"/>
    </location>
</feature>
<name>A0A4R2GKD8_9HYPH</name>
<dbReference type="Proteomes" id="UP000294881">
    <property type="component" value="Unassembled WGS sequence"/>
</dbReference>
<reference evidence="2 3" key="1">
    <citation type="submission" date="2019-03" db="EMBL/GenBank/DDBJ databases">
        <title>Genomic Encyclopedia of Type Strains, Phase IV (KMG-IV): sequencing the most valuable type-strain genomes for metagenomic binning, comparative biology and taxonomic classification.</title>
        <authorList>
            <person name="Goeker M."/>
        </authorList>
    </citation>
    <scope>NUCLEOTIDE SEQUENCE [LARGE SCALE GENOMIC DNA]</scope>
    <source>
        <strain evidence="2 3">DSM 22958</strain>
    </source>
</reference>
<keyword evidence="1" id="KW-0732">Signal</keyword>
<dbReference type="RefSeq" id="WP_132010472.1">
    <property type="nucleotide sequence ID" value="NZ_JBHUNN010000002.1"/>
</dbReference>
<evidence type="ECO:0008006" key="4">
    <source>
        <dbReference type="Google" id="ProtNLM"/>
    </source>
</evidence>
<feature type="signal peptide" evidence="1">
    <location>
        <begin position="1"/>
        <end position="33"/>
    </location>
</feature>
<protein>
    <recommendedName>
        <fullName evidence="4">Lipoprotein</fullName>
    </recommendedName>
</protein>
<evidence type="ECO:0000313" key="2">
    <source>
        <dbReference type="EMBL" id="TCO08954.1"/>
    </source>
</evidence>